<proteinExistence type="predicted"/>
<name>X1AV32_9ZZZZ</name>
<protein>
    <recommendedName>
        <fullName evidence="3">HTH marR-type domain-containing protein</fullName>
    </recommendedName>
</protein>
<dbReference type="AlphaFoldDB" id="X1AV32"/>
<organism evidence="2">
    <name type="scientific">marine sediment metagenome</name>
    <dbReference type="NCBI Taxonomy" id="412755"/>
    <lineage>
        <taxon>unclassified sequences</taxon>
        <taxon>metagenomes</taxon>
        <taxon>ecological metagenomes</taxon>
    </lineage>
</organism>
<evidence type="ECO:0000313" key="2">
    <source>
        <dbReference type="EMBL" id="GAG76113.1"/>
    </source>
</evidence>
<reference evidence="2" key="1">
    <citation type="journal article" date="2014" name="Front. Microbiol.">
        <title>High frequency of phylogenetically diverse reductive dehalogenase-homologous genes in deep subseafloor sedimentary metagenomes.</title>
        <authorList>
            <person name="Kawai M."/>
            <person name="Futagami T."/>
            <person name="Toyoda A."/>
            <person name="Takaki Y."/>
            <person name="Nishi S."/>
            <person name="Hori S."/>
            <person name="Arai W."/>
            <person name="Tsubouchi T."/>
            <person name="Morono Y."/>
            <person name="Uchiyama I."/>
            <person name="Ito T."/>
            <person name="Fujiyama A."/>
            <person name="Inagaki F."/>
            <person name="Takami H."/>
        </authorList>
    </citation>
    <scope>NUCLEOTIDE SEQUENCE</scope>
    <source>
        <strain evidence="2">Expedition CK06-06</strain>
    </source>
</reference>
<dbReference type="InterPro" id="IPR036388">
    <property type="entry name" value="WH-like_DNA-bd_sf"/>
</dbReference>
<accession>X1AV32</accession>
<feature type="non-terminal residue" evidence="2">
    <location>
        <position position="1"/>
    </location>
</feature>
<dbReference type="EMBL" id="BART01015957">
    <property type="protein sequence ID" value="GAG76113.1"/>
    <property type="molecule type" value="Genomic_DNA"/>
</dbReference>
<feature type="region of interest" description="Disordered" evidence="1">
    <location>
        <begin position="80"/>
        <end position="103"/>
    </location>
</feature>
<evidence type="ECO:0000256" key="1">
    <source>
        <dbReference type="SAM" id="MobiDB-lite"/>
    </source>
</evidence>
<dbReference type="InterPro" id="IPR036390">
    <property type="entry name" value="WH_DNA-bd_sf"/>
</dbReference>
<feature type="compositionally biased region" description="Acidic residues" evidence="1">
    <location>
        <begin position="82"/>
        <end position="98"/>
    </location>
</feature>
<gene>
    <name evidence="2" type="ORF">S01H4_30844</name>
</gene>
<sequence length="124" mass="14409">TVSSGYNELKLEVLEAFVNWEKVTAGDMANALGRTHTSISWALLRYHRMGLLSRYTIHRNEKVYALTPRGLERLDWLMEQASDGDNENDGSDTEQGDDDSLKDYENLYKLQKEIRELEEKIERI</sequence>
<comment type="caution">
    <text evidence="2">The sequence shown here is derived from an EMBL/GenBank/DDBJ whole genome shotgun (WGS) entry which is preliminary data.</text>
</comment>
<evidence type="ECO:0008006" key="3">
    <source>
        <dbReference type="Google" id="ProtNLM"/>
    </source>
</evidence>
<dbReference type="SUPFAM" id="SSF46785">
    <property type="entry name" value="Winged helix' DNA-binding domain"/>
    <property type="match status" value="1"/>
</dbReference>
<dbReference type="Gene3D" id="1.10.10.10">
    <property type="entry name" value="Winged helix-like DNA-binding domain superfamily/Winged helix DNA-binding domain"/>
    <property type="match status" value="1"/>
</dbReference>